<organism evidence="2 3">
    <name type="scientific">Streptomyces beijiangensis</name>
    <dbReference type="NCBI Taxonomy" id="163361"/>
    <lineage>
        <taxon>Bacteria</taxon>
        <taxon>Bacillati</taxon>
        <taxon>Actinomycetota</taxon>
        <taxon>Actinomycetes</taxon>
        <taxon>Kitasatosporales</taxon>
        <taxon>Streptomycetaceae</taxon>
        <taxon>Streptomyces</taxon>
    </lineage>
</organism>
<feature type="chain" id="PRO_5037451032" description="Carboxypeptidase regulatory-like domain-containing protein" evidence="1">
    <location>
        <begin position="38"/>
        <end position="561"/>
    </location>
</feature>
<dbReference type="RefSeq" id="WP_206959888.1">
    <property type="nucleotide sequence ID" value="NZ_BAAAJJ010000003.1"/>
</dbReference>
<evidence type="ECO:0008006" key="4">
    <source>
        <dbReference type="Google" id="ProtNLM"/>
    </source>
</evidence>
<dbReference type="EMBL" id="JAFLRJ010000023">
    <property type="protein sequence ID" value="MBO0510783.1"/>
    <property type="molecule type" value="Genomic_DNA"/>
</dbReference>
<keyword evidence="1" id="KW-0732">Signal</keyword>
<protein>
    <recommendedName>
        <fullName evidence="4">Carboxypeptidase regulatory-like domain-containing protein</fullName>
    </recommendedName>
</protein>
<reference evidence="2" key="1">
    <citation type="submission" date="2021-03" db="EMBL/GenBank/DDBJ databases">
        <title>Streptomyces poriferae sp. nov., a novel marine sponge-derived Actinobacteria species with anti-MRSA activity.</title>
        <authorList>
            <person name="Sandoval-Powers M."/>
            <person name="Kralova S."/>
            <person name="Nguyen G.-S."/>
            <person name="Fawwal D."/>
            <person name="Degnes K."/>
            <person name="Klinkenberg G."/>
            <person name="Sletta H."/>
            <person name="Wentzel A."/>
            <person name="Liles M.R."/>
        </authorList>
    </citation>
    <scope>NUCLEOTIDE SEQUENCE</scope>
    <source>
        <strain evidence="2">DSM 41794</strain>
    </source>
</reference>
<evidence type="ECO:0000313" key="3">
    <source>
        <dbReference type="Proteomes" id="UP000664167"/>
    </source>
</evidence>
<evidence type="ECO:0000256" key="1">
    <source>
        <dbReference type="SAM" id="SignalP"/>
    </source>
</evidence>
<keyword evidence="3" id="KW-1185">Reference proteome</keyword>
<feature type="signal peptide" evidence="1">
    <location>
        <begin position="1"/>
        <end position="37"/>
    </location>
</feature>
<comment type="caution">
    <text evidence="2">The sequence shown here is derived from an EMBL/GenBank/DDBJ whole genome shotgun (WGS) entry which is preliminary data.</text>
</comment>
<evidence type="ECO:0000313" key="2">
    <source>
        <dbReference type="EMBL" id="MBO0510783.1"/>
    </source>
</evidence>
<sequence>MRIMRSQRPAVFRTAALFVLTAALAGPALTLAPSAFAAEVSVTRITTADTGGIDVGLADQTALWVKATVRASTAADAPVLASTDDLTFDWQRGWHTDKPLHLADGTAYGDYPVDIDYRLPGGTVQHWSGAEHGASGLFGYRLHTGVAETAFDRTYTDFDHQSATLTGKAETFDPATGTTGPARAGTTVRVGWQARVGVGTKSGSATAVTDDTGAFQAQVTPGGALTSGSAAIVAQTPDTVPRPASALSELGVRGTTYRITAGPETARVHAGSNYTVSGQIQRLTQDGWKPFAGAPVVTATGTDVYNHTVPGLMGSGTADASGRFSFPAKAKSSTYTYTYAKPSEYLGSIIYAENQISVPKAGSYSSFSLSLDAYRTVTASGKLNGVCGRQALVLQYSKNGAAPWHNIRSATTGDQTNGQSCAFKFTGAGYTDGYYRVVHSESNEMLSLVSPAKRLNRVQTRITSFSTTPSRPYKNATLTATGTLTQLTGGKWKAQKGARVVLVYKPKGDSQWYWVVKATTNSAGRFTLKSKAYGDGTWGVYYEADSKHFYSESNSRYVDVR</sequence>
<gene>
    <name evidence="2" type="ORF">J0695_02995</name>
</gene>
<accession>A0A939JDZ0</accession>
<proteinExistence type="predicted"/>
<dbReference type="Proteomes" id="UP000664167">
    <property type="component" value="Unassembled WGS sequence"/>
</dbReference>
<dbReference type="AlphaFoldDB" id="A0A939JDZ0"/>
<name>A0A939JDZ0_9ACTN</name>